<dbReference type="Proteomes" id="UP000243459">
    <property type="component" value="Unassembled WGS sequence"/>
</dbReference>
<gene>
    <name evidence="2" type="ORF">A4U43_UnF4730</name>
</gene>
<feature type="compositionally biased region" description="Basic residues" evidence="1">
    <location>
        <begin position="175"/>
        <end position="184"/>
    </location>
</feature>
<keyword evidence="3" id="KW-1185">Reference proteome</keyword>
<proteinExistence type="predicted"/>
<feature type="region of interest" description="Disordered" evidence="1">
    <location>
        <begin position="150"/>
        <end position="188"/>
    </location>
</feature>
<dbReference type="EMBL" id="KV863566">
    <property type="protein sequence ID" value="ONK55338.1"/>
    <property type="molecule type" value="Genomic_DNA"/>
</dbReference>
<protein>
    <submittedName>
        <fullName evidence="2">Uncharacterized protein</fullName>
    </submittedName>
</protein>
<evidence type="ECO:0000256" key="1">
    <source>
        <dbReference type="SAM" id="MobiDB-lite"/>
    </source>
</evidence>
<sequence>MKDASGIDVSGDKAKEPASLVIKDDLAILFKTNLTRHDDEPSPGIVASPMLLNGTAANFEHRLAGAGFDELVSNLAYDVIDDLDVDSGDVARHSQRWRSPSIENHEQNLSQASEIGRRFEIKKPPSDLAYSSRHPDLLDLERSISSSISKARASSASLTPRDSTPPRPTLDSAKNQRKRKRKSRFNPSELPIVGWRHYLSKRDMRCPNDRSVGAP</sequence>
<organism evidence="2 3">
    <name type="scientific">Asparagus officinalis</name>
    <name type="common">Garden asparagus</name>
    <dbReference type="NCBI Taxonomy" id="4686"/>
    <lineage>
        <taxon>Eukaryota</taxon>
        <taxon>Viridiplantae</taxon>
        <taxon>Streptophyta</taxon>
        <taxon>Embryophyta</taxon>
        <taxon>Tracheophyta</taxon>
        <taxon>Spermatophyta</taxon>
        <taxon>Magnoliopsida</taxon>
        <taxon>Liliopsida</taxon>
        <taxon>Asparagales</taxon>
        <taxon>Asparagaceae</taxon>
        <taxon>Asparagoideae</taxon>
        <taxon>Asparagus</taxon>
    </lineage>
</organism>
<dbReference type="AlphaFoldDB" id="A0A1R3L6U2"/>
<dbReference type="Gramene" id="ONK55338">
    <property type="protein sequence ID" value="ONK55338"/>
    <property type="gene ID" value="A4U43_UnF4730"/>
</dbReference>
<reference evidence="3" key="1">
    <citation type="journal article" date="2017" name="Nat. Commun.">
        <title>The asparagus genome sheds light on the origin and evolution of a young Y chromosome.</title>
        <authorList>
            <person name="Harkess A."/>
            <person name="Zhou J."/>
            <person name="Xu C."/>
            <person name="Bowers J.E."/>
            <person name="Van der Hulst R."/>
            <person name="Ayyampalayam S."/>
            <person name="Mercati F."/>
            <person name="Riccardi P."/>
            <person name="McKain M.R."/>
            <person name="Kakrana A."/>
            <person name="Tang H."/>
            <person name="Ray J."/>
            <person name="Groenendijk J."/>
            <person name="Arikit S."/>
            <person name="Mathioni S.M."/>
            <person name="Nakano M."/>
            <person name="Shan H."/>
            <person name="Telgmann-Rauber A."/>
            <person name="Kanno A."/>
            <person name="Yue Z."/>
            <person name="Chen H."/>
            <person name="Li W."/>
            <person name="Chen Y."/>
            <person name="Xu X."/>
            <person name="Zhang Y."/>
            <person name="Luo S."/>
            <person name="Chen H."/>
            <person name="Gao J."/>
            <person name="Mao Z."/>
            <person name="Pires J.C."/>
            <person name="Luo M."/>
            <person name="Kudrna D."/>
            <person name="Wing R.A."/>
            <person name="Meyers B.C."/>
            <person name="Yi K."/>
            <person name="Kong H."/>
            <person name="Lavrijsen P."/>
            <person name="Sunseri F."/>
            <person name="Falavigna A."/>
            <person name="Ye Y."/>
            <person name="Leebens-Mack J.H."/>
            <person name="Chen G."/>
        </authorList>
    </citation>
    <scope>NUCLEOTIDE SEQUENCE [LARGE SCALE GENOMIC DNA]</scope>
    <source>
        <strain evidence="3">cv. DH0086</strain>
    </source>
</reference>
<evidence type="ECO:0000313" key="3">
    <source>
        <dbReference type="Proteomes" id="UP000243459"/>
    </source>
</evidence>
<accession>A0A1R3L6U2</accession>
<evidence type="ECO:0000313" key="2">
    <source>
        <dbReference type="EMBL" id="ONK55338.1"/>
    </source>
</evidence>
<name>A0A1R3L6U2_ASPOF</name>